<keyword evidence="11 21" id="KW-0378">Hydrolase</keyword>
<evidence type="ECO:0000256" key="3">
    <source>
        <dbReference type="ARBA" id="ARBA00005048"/>
    </source>
</evidence>
<feature type="domain" description="Sulphate adenylyltransferase catalytic" evidence="26">
    <location>
        <begin position="867"/>
        <end position="1090"/>
    </location>
</feature>
<evidence type="ECO:0000256" key="23">
    <source>
        <dbReference type="SAM" id="MobiDB-lite"/>
    </source>
</evidence>
<feature type="region of interest" description="Disordered" evidence="23">
    <location>
        <begin position="580"/>
        <end position="599"/>
    </location>
</feature>
<evidence type="ECO:0000256" key="10">
    <source>
        <dbReference type="ARBA" id="ARBA00022741"/>
    </source>
</evidence>
<dbReference type="Gene3D" id="3.40.50.620">
    <property type="entry name" value="HUPs"/>
    <property type="match status" value="1"/>
</dbReference>
<dbReference type="EMBL" id="OU466857">
    <property type="protein sequence ID" value="CAH2036769.1"/>
    <property type="molecule type" value="Genomic_DNA"/>
</dbReference>
<evidence type="ECO:0000256" key="21">
    <source>
        <dbReference type="PROSITE-ProRule" id="PRU10059"/>
    </source>
</evidence>
<evidence type="ECO:0000256" key="24">
    <source>
        <dbReference type="SAM" id="Phobius"/>
    </source>
</evidence>
<dbReference type="InterPro" id="IPR012341">
    <property type="entry name" value="6hp_glycosidase-like_sf"/>
</dbReference>
<evidence type="ECO:0000256" key="15">
    <source>
        <dbReference type="ARBA" id="ARBA00023277"/>
    </source>
</evidence>
<evidence type="ECO:0000256" key="19">
    <source>
        <dbReference type="ARBA" id="ARBA00037980"/>
    </source>
</evidence>
<reference evidence="28 29" key="1">
    <citation type="submission" date="2022-03" db="EMBL/GenBank/DDBJ databases">
        <authorList>
            <person name="Nunn A."/>
            <person name="Chopra R."/>
            <person name="Nunn A."/>
            <person name="Contreras Garrido A."/>
        </authorList>
    </citation>
    <scope>NUCLEOTIDE SEQUENCE [LARGE SCALE GENOMIC DNA]</scope>
</reference>
<dbReference type="GO" id="GO:0005524">
    <property type="term" value="F:ATP binding"/>
    <property type="evidence" value="ECO:0007669"/>
    <property type="project" value="UniProtKB-KW"/>
</dbReference>
<feature type="domain" description="Glycoside hydrolase family 9" evidence="25">
    <location>
        <begin position="102"/>
        <end position="555"/>
    </location>
</feature>
<dbReference type="InterPro" id="IPR024951">
    <property type="entry name" value="Sulfurylase_cat_dom"/>
</dbReference>
<feature type="transmembrane region" description="Helical" evidence="24">
    <location>
        <begin position="65"/>
        <end position="85"/>
    </location>
</feature>
<comment type="similarity">
    <text evidence="19">Belongs to the sulfate adenylyltransferase family.</text>
</comment>
<dbReference type="GO" id="GO:0000103">
    <property type="term" value="P:sulfate assimilation"/>
    <property type="evidence" value="ECO:0007669"/>
    <property type="project" value="InterPro"/>
</dbReference>
<evidence type="ECO:0000256" key="8">
    <source>
        <dbReference type="ARBA" id="ARBA00022679"/>
    </source>
</evidence>
<evidence type="ECO:0000259" key="27">
    <source>
        <dbReference type="Pfam" id="PF14306"/>
    </source>
</evidence>
<dbReference type="GO" id="GO:0008810">
    <property type="term" value="F:cellulase activity"/>
    <property type="evidence" value="ECO:0007669"/>
    <property type="project" value="UniProtKB-EC"/>
</dbReference>
<keyword evidence="29" id="KW-1185">Reference proteome</keyword>
<comment type="similarity">
    <text evidence="4 21 22">Belongs to the glycosyl hydrolase 9 (cellulase E) family.</text>
</comment>
<comment type="subcellular location">
    <subcellularLocation>
        <location evidence="2">Plastid</location>
        <location evidence="2">Chloroplast</location>
    </subcellularLocation>
</comment>
<dbReference type="InterPro" id="IPR002650">
    <property type="entry name" value="Sulphate_adenylyltransferase"/>
</dbReference>
<keyword evidence="9" id="KW-0548">Nucleotidyltransferase</keyword>
<dbReference type="EC" id="3.2.1.4" evidence="22"/>
<evidence type="ECO:0000256" key="7">
    <source>
        <dbReference type="ARBA" id="ARBA00022640"/>
    </source>
</evidence>
<keyword evidence="24" id="KW-0812">Transmembrane</keyword>
<dbReference type="InterPro" id="IPR008928">
    <property type="entry name" value="6-hairpin_glycosidase_sf"/>
</dbReference>
<keyword evidence="10" id="KW-0547">Nucleotide-binding</keyword>
<dbReference type="FunFam" id="3.40.50.620:FF:000006">
    <property type="entry name" value="bifunctional 3'-phosphoadenosine 5'-phosphosulfate synthase 1"/>
    <property type="match status" value="1"/>
</dbReference>
<dbReference type="SUPFAM" id="SSF52374">
    <property type="entry name" value="Nucleotidylyl transferase"/>
    <property type="match status" value="1"/>
</dbReference>
<dbReference type="FunFam" id="1.50.10.10:FF:000020">
    <property type="entry name" value="Endoglucanase"/>
    <property type="match status" value="1"/>
</dbReference>
<keyword evidence="24" id="KW-1133">Transmembrane helix</keyword>
<keyword evidence="18 21" id="KW-0624">Polysaccharide degradation</keyword>
<dbReference type="GO" id="GO:0030245">
    <property type="term" value="P:cellulose catabolic process"/>
    <property type="evidence" value="ECO:0007669"/>
    <property type="project" value="UniProtKB-KW"/>
</dbReference>
<dbReference type="InterPro" id="IPR018221">
    <property type="entry name" value="Glyco_hydro_9_His_AS"/>
</dbReference>
<dbReference type="AlphaFoldDB" id="A0AAU9R9X7"/>
<dbReference type="Pfam" id="PF14306">
    <property type="entry name" value="PUA_2"/>
    <property type="match status" value="1"/>
</dbReference>
<evidence type="ECO:0000256" key="13">
    <source>
        <dbReference type="ARBA" id="ARBA00022946"/>
    </source>
</evidence>
<evidence type="ECO:0000313" key="29">
    <source>
        <dbReference type="Proteomes" id="UP000836841"/>
    </source>
</evidence>
<comment type="catalytic activity">
    <reaction evidence="1 22">
        <text>Endohydrolysis of (1-&gt;4)-beta-D-glucosidic linkages in cellulose, lichenin and cereal beta-D-glucans.</text>
        <dbReference type="EC" id="3.2.1.4"/>
    </reaction>
</comment>
<evidence type="ECO:0000256" key="20">
    <source>
        <dbReference type="ARBA" id="ARBA00049370"/>
    </source>
</evidence>
<dbReference type="Pfam" id="PF01747">
    <property type="entry name" value="ATP-sulfurylase"/>
    <property type="match status" value="1"/>
</dbReference>
<proteinExistence type="inferred from homology"/>
<keyword evidence="6" id="KW-0150">Chloroplast</keyword>
<evidence type="ECO:0000259" key="25">
    <source>
        <dbReference type="Pfam" id="PF00759"/>
    </source>
</evidence>
<keyword evidence="13" id="KW-0809">Transit peptide</keyword>
<evidence type="ECO:0000256" key="5">
    <source>
        <dbReference type="ARBA" id="ARBA00011881"/>
    </source>
</evidence>
<gene>
    <name evidence="28" type="ORF">TAV2_LOCUS3245</name>
</gene>
<evidence type="ECO:0000256" key="17">
    <source>
        <dbReference type="ARBA" id="ARBA00023316"/>
    </source>
</evidence>
<organism evidence="28 29">
    <name type="scientific">Thlaspi arvense</name>
    <name type="common">Field penny-cress</name>
    <dbReference type="NCBI Taxonomy" id="13288"/>
    <lineage>
        <taxon>Eukaryota</taxon>
        <taxon>Viridiplantae</taxon>
        <taxon>Streptophyta</taxon>
        <taxon>Embryophyta</taxon>
        <taxon>Tracheophyta</taxon>
        <taxon>Spermatophyta</taxon>
        <taxon>Magnoliopsida</taxon>
        <taxon>eudicotyledons</taxon>
        <taxon>Gunneridae</taxon>
        <taxon>Pentapetalae</taxon>
        <taxon>rosids</taxon>
        <taxon>malvids</taxon>
        <taxon>Brassicales</taxon>
        <taxon>Brassicaceae</taxon>
        <taxon>Thlaspideae</taxon>
        <taxon>Thlaspi</taxon>
    </lineage>
</organism>
<dbReference type="InterPro" id="IPR015947">
    <property type="entry name" value="PUA-like_sf"/>
</dbReference>
<accession>A0AAU9R9X7</accession>
<evidence type="ECO:0000256" key="2">
    <source>
        <dbReference type="ARBA" id="ARBA00004229"/>
    </source>
</evidence>
<evidence type="ECO:0000313" key="28">
    <source>
        <dbReference type="EMBL" id="CAH2036769.1"/>
    </source>
</evidence>
<dbReference type="GO" id="GO:0004781">
    <property type="term" value="F:sulfate adenylyltransferase (ATP) activity"/>
    <property type="evidence" value="ECO:0007669"/>
    <property type="project" value="UniProtKB-EC"/>
</dbReference>
<dbReference type="PROSITE" id="PS00592">
    <property type="entry name" value="GH9_2"/>
    <property type="match status" value="1"/>
</dbReference>
<comment type="pathway">
    <text evidence="3">Sulfur metabolism; hydrogen sulfide biosynthesis; sulfite from sulfate: step 1/3.</text>
</comment>
<dbReference type="Gene3D" id="3.10.400.10">
    <property type="entry name" value="Sulfate adenylyltransferase"/>
    <property type="match status" value="1"/>
</dbReference>
<keyword evidence="7" id="KW-0934">Plastid</keyword>
<keyword evidence="12" id="KW-0067">ATP-binding</keyword>
<dbReference type="PANTHER" id="PTHR22298">
    <property type="entry name" value="ENDO-1,4-BETA-GLUCANASE"/>
    <property type="match status" value="1"/>
</dbReference>
<dbReference type="Gene3D" id="1.50.10.10">
    <property type="match status" value="1"/>
</dbReference>
<dbReference type="InterPro" id="IPR001701">
    <property type="entry name" value="Glyco_hydro_9"/>
</dbReference>
<dbReference type="Proteomes" id="UP000836841">
    <property type="component" value="Chromosome 1"/>
</dbReference>
<dbReference type="GO" id="GO:0071555">
    <property type="term" value="P:cell wall organization"/>
    <property type="evidence" value="ECO:0007669"/>
    <property type="project" value="UniProtKB-KW"/>
</dbReference>
<evidence type="ECO:0000256" key="11">
    <source>
        <dbReference type="ARBA" id="ARBA00022801"/>
    </source>
</evidence>
<dbReference type="SUPFAM" id="SSF88697">
    <property type="entry name" value="PUA domain-like"/>
    <property type="match status" value="1"/>
</dbReference>
<keyword evidence="24" id="KW-0472">Membrane</keyword>
<feature type="domain" description="ATP-sulfurylase PUA-like" evidence="27">
    <location>
        <begin position="695"/>
        <end position="857"/>
    </location>
</feature>
<name>A0AAU9R9X7_THLAR</name>
<comment type="subunit">
    <text evidence="5">Homotetramer.</text>
</comment>
<evidence type="ECO:0000256" key="9">
    <source>
        <dbReference type="ARBA" id="ARBA00022695"/>
    </source>
</evidence>
<evidence type="ECO:0000256" key="1">
    <source>
        <dbReference type="ARBA" id="ARBA00000966"/>
    </source>
</evidence>
<evidence type="ECO:0000256" key="18">
    <source>
        <dbReference type="ARBA" id="ARBA00023326"/>
    </source>
</evidence>
<dbReference type="SUPFAM" id="SSF48208">
    <property type="entry name" value="Six-hairpin glycosidases"/>
    <property type="match status" value="1"/>
</dbReference>
<comment type="catalytic activity">
    <reaction evidence="20">
        <text>sulfate + ATP + H(+) = adenosine 5'-phosphosulfate + diphosphate</text>
        <dbReference type="Rhea" id="RHEA:18133"/>
        <dbReference type="ChEBI" id="CHEBI:15378"/>
        <dbReference type="ChEBI" id="CHEBI:16189"/>
        <dbReference type="ChEBI" id="CHEBI:30616"/>
        <dbReference type="ChEBI" id="CHEBI:33019"/>
        <dbReference type="ChEBI" id="CHEBI:58243"/>
        <dbReference type="EC" id="2.7.7.4"/>
    </reaction>
</comment>
<dbReference type="NCBIfam" id="TIGR00339">
    <property type="entry name" value="sopT"/>
    <property type="match status" value="1"/>
</dbReference>
<keyword evidence="14 22" id="KW-0136">Cellulose degradation</keyword>
<evidence type="ECO:0000256" key="14">
    <source>
        <dbReference type="ARBA" id="ARBA00023001"/>
    </source>
</evidence>
<protein>
    <recommendedName>
        <fullName evidence="22">Endoglucanase</fullName>
        <ecNumber evidence="22">3.2.1.4</ecNumber>
    </recommendedName>
</protein>
<dbReference type="Pfam" id="PF00759">
    <property type="entry name" value="Glyco_hydro_9"/>
    <property type="match status" value="1"/>
</dbReference>
<dbReference type="InterPro" id="IPR014729">
    <property type="entry name" value="Rossmann-like_a/b/a_fold"/>
</dbReference>
<keyword evidence="8" id="KW-0808">Transferase</keyword>
<evidence type="ECO:0000256" key="6">
    <source>
        <dbReference type="ARBA" id="ARBA00022528"/>
    </source>
</evidence>
<sequence length="1107" mass="123407">MAQFGFSANKNYRKSDDVMKLTQNDEKSKIIATANWDRVLATLLPFKERENKNSKRKTDLVPPGYSWFLGIIVLIAVVLAIVFTLRHKASKSDAPGSINKNYADALKISMQFFDIQKSGKLENNKIPWRGDSGLKDGSEATLDLSKGLYDAGDHMKFGFPMAFTATILSWAILEYGDQMDSVKQLDPAKDALKWTTDFLINAHPSPNVLYIQVGDPETDHNCWDRPETMSSKRTLTKIDTKTPGTEVAAETAAAMAASSLVFKKTDPKYSSTLLKHAKQLFDFADNNRGSYSVNVPKVQKYYNSTGYGDELLWAASWLYHATEDETYLDFVSKNGEEFGNFGSPSWFSWDNKLPGTQILLSRLTFFKKGLSGSKGLQGYKETAEAVMCGLIPTSPTATTSRTDGGLIWVAEWNAMQHPVSSAFLATLYSDYMLTSGIKTLSCSDTSFTPSDLRKFARSQADYMLGKNPEKMSYLVGYGEKYPEFVHHRGASIPADATTGCKDGFEWLNSEEPNPNVAYGALVGGPFLNETFIDARNNSMQNEPSTYNSALVVGLLSSLVTSSSSLESFIPVSLRAQLQKERSHTHHCSSSSSSSSKHVPPNLSFTVHSLLSTSLAELYSPRSMSLLIRSFYVSQSHLSLFQTRNSKPSSFGDQFPSKPVFVSSFNHNPLVNLVYKRNPAMQSVSSSSMTVKSSLIDPDGGELVELVVPESEIGSKKAESETMPKVKLTKIDLEWVHVISEGWASPIKGFMREDEYLQSLHFNSLRLKDGTLVNMSLPIVLAIDDETKEQIGSSQNVALVSPQGDTIGSLRSVEIYKHNKEERIARTWGTTSPGLPYVEEHITPSGNWLIGGDLEVFQPIKYNDGLDHYRLSPKQLRKEFDNRQADAVFAFQLRNPVHNGHALLMNDTRKRLLDMGYKNPILLLHPLGGFTKADDVPLDVRMEQHSKVLEDGVLDPETTIVSIFPSPMHYAGPTEVQWHAKARINAGANFYIVGRDPAGMGHPTEKRDLYDPDHGKKVLSMAPGLEKLNILPFRLTIQLRRKWRFSIPHVLKSFFSFLEQRQEIMRTYARTGENPPDGFMCPSGWSVLVKYYASLQESDESSKQQAVV</sequence>
<keyword evidence="16 21" id="KW-0326">Glycosidase</keyword>
<evidence type="ECO:0000259" key="26">
    <source>
        <dbReference type="Pfam" id="PF01747"/>
    </source>
</evidence>
<keyword evidence="15 21" id="KW-0119">Carbohydrate metabolism</keyword>
<dbReference type="InterPro" id="IPR025980">
    <property type="entry name" value="ATP-Sase_PUA-like_dom"/>
</dbReference>
<dbReference type="CDD" id="cd00517">
    <property type="entry name" value="ATPS"/>
    <property type="match status" value="1"/>
</dbReference>
<evidence type="ECO:0000256" key="12">
    <source>
        <dbReference type="ARBA" id="ARBA00022840"/>
    </source>
</evidence>
<evidence type="ECO:0000256" key="16">
    <source>
        <dbReference type="ARBA" id="ARBA00023295"/>
    </source>
</evidence>
<keyword evidence="17" id="KW-0961">Cell wall biogenesis/degradation</keyword>
<dbReference type="GO" id="GO:0009507">
    <property type="term" value="C:chloroplast"/>
    <property type="evidence" value="ECO:0007669"/>
    <property type="project" value="UniProtKB-SubCell"/>
</dbReference>
<evidence type="ECO:0000256" key="4">
    <source>
        <dbReference type="ARBA" id="ARBA00007072"/>
    </source>
</evidence>
<feature type="active site" evidence="21">
    <location>
        <position position="486"/>
    </location>
</feature>
<dbReference type="FunFam" id="3.10.400.10:FF:000002">
    <property type="entry name" value="ATP sulfurylase 2"/>
    <property type="match status" value="1"/>
</dbReference>
<evidence type="ECO:0000256" key="22">
    <source>
        <dbReference type="RuleBase" id="RU361166"/>
    </source>
</evidence>